<organism evidence="2 3">
    <name type="scientific">Meloidogyne hapla</name>
    <name type="common">Root-knot nematode worm</name>
    <dbReference type="NCBI Taxonomy" id="6305"/>
    <lineage>
        <taxon>Eukaryota</taxon>
        <taxon>Metazoa</taxon>
        <taxon>Ecdysozoa</taxon>
        <taxon>Nematoda</taxon>
        <taxon>Chromadorea</taxon>
        <taxon>Rhabditida</taxon>
        <taxon>Tylenchina</taxon>
        <taxon>Tylenchomorpha</taxon>
        <taxon>Tylenchoidea</taxon>
        <taxon>Meloidogynidae</taxon>
        <taxon>Meloidogyninae</taxon>
        <taxon>Meloidogyne</taxon>
    </lineage>
</organism>
<feature type="signal peptide" evidence="1">
    <location>
        <begin position="1"/>
        <end position="19"/>
    </location>
</feature>
<keyword evidence="1" id="KW-0732">Signal</keyword>
<evidence type="ECO:0000313" key="2">
    <source>
        <dbReference type="Proteomes" id="UP000095281"/>
    </source>
</evidence>
<proteinExistence type="predicted"/>
<feature type="chain" id="PRO_5009315920" evidence="1">
    <location>
        <begin position="20"/>
        <end position="128"/>
    </location>
</feature>
<dbReference type="AlphaFoldDB" id="A0A1I8BLG9"/>
<dbReference type="WBParaSite" id="MhA1_Contig309.frz3.gene35">
    <property type="protein sequence ID" value="MhA1_Contig309.frz3.gene35"/>
    <property type="gene ID" value="MhA1_Contig309.frz3.gene35"/>
</dbReference>
<reference evidence="3" key="1">
    <citation type="submission" date="2016-11" db="UniProtKB">
        <authorList>
            <consortium name="WormBaseParasite"/>
        </authorList>
    </citation>
    <scope>IDENTIFICATION</scope>
</reference>
<keyword evidence="2" id="KW-1185">Reference proteome</keyword>
<evidence type="ECO:0000256" key="1">
    <source>
        <dbReference type="SAM" id="SignalP"/>
    </source>
</evidence>
<evidence type="ECO:0000313" key="3">
    <source>
        <dbReference type="WBParaSite" id="MhA1_Contig309.frz3.gene35"/>
    </source>
</evidence>
<sequence>MSKIAILNLILITLNSMYCTFCMDPPRIRTATCRHYKTKEDCLTSWIVGQKSIGSWCQWTTLYGYQTCEWSPESIEIHHCRPKSSDNCKWGSCRSAPLSCMSRVTHGSCERTTAYNGTNCRWYNVRLN</sequence>
<protein>
    <submittedName>
        <fullName evidence="3">Secreted protein</fullName>
    </submittedName>
</protein>
<accession>A0A1I8BLG9</accession>
<name>A0A1I8BLG9_MELHA</name>
<dbReference type="Proteomes" id="UP000095281">
    <property type="component" value="Unplaced"/>
</dbReference>